<gene>
    <name evidence="4" type="ORF">Salat_0319000</name>
</gene>
<evidence type="ECO:0000256" key="3">
    <source>
        <dbReference type="SAM" id="Phobius"/>
    </source>
</evidence>
<reference evidence="4" key="1">
    <citation type="submission" date="2020-06" db="EMBL/GenBank/DDBJ databases">
        <authorList>
            <person name="Li T."/>
            <person name="Hu X."/>
            <person name="Zhang T."/>
            <person name="Song X."/>
            <person name="Zhang H."/>
            <person name="Dai N."/>
            <person name="Sheng W."/>
            <person name="Hou X."/>
            <person name="Wei L."/>
        </authorList>
    </citation>
    <scope>NUCLEOTIDE SEQUENCE</scope>
    <source>
        <strain evidence="4">3651</strain>
        <tissue evidence="4">Leaf</tissue>
    </source>
</reference>
<dbReference type="Proteomes" id="UP001293254">
    <property type="component" value="Unassembled WGS sequence"/>
</dbReference>
<keyword evidence="5" id="KW-1185">Reference proteome</keyword>
<keyword evidence="3" id="KW-1133">Transmembrane helix</keyword>
<evidence type="ECO:0000256" key="1">
    <source>
        <dbReference type="ARBA" id="ARBA00004370"/>
    </source>
</evidence>
<comment type="subcellular location">
    <subcellularLocation>
        <location evidence="1">Membrane</location>
    </subcellularLocation>
</comment>
<accession>A0AAE1Z0Q0</accession>
<dbReference type="EMBL" id="JACGWO010000001">
    <property type="protein sequence ID" value="KAK4439841.1"/>
    <property type="molecule type" value="Genomic_DNA"/>
</dbReference>
<dbReference type="InterPro" id="IPR044839">
    <property type="entry name" value="NDR1-like"/>
</dbReference>
<dbReference type="PANTHER" id="PTHR31415">
    <property type="entry name" value="OS05G0367900 PROTEIN"/>
    <property type="match status" value="1"/>
</dbReference>
<dbReference type="AlphaFoldDB" id="A0AAE1Z0Q0"/>
<sequence>MPEGGGCYRCCSSFIFTSGLTALFMWLSLRTSKPTCSIQDFYVPALNRSDNSTANHTIRFDLKLDNGMKDKGVHYANISLTFFYNSTGLPIANFTVPEFYQGHNKNTRRRALVDASGLPWAEARDAVANGSTVSFRVRLATRVKFKIMVWYTKRHSLVVGGDVVVNDSGQKVNRKGIKLKSGAPDPASQRVRVVPFLIFTFVIILFL</sequence>
<evidence type="ECO:0000313" key="4">
    <source>
        <dbReference type="EMBL" id="KAK4439841.1"/>
    </source>
</evidence>
<protein>
    <submittedName>
        <fullName evidence="4">Protein NDR1</fullName>
    </submittedName>
</protein>
<keyword evidence="3" id="KW-0812">Transmembrane</keyword>
<dbReference type="GO" id="GO:0009506">
    <property type="term" value="C:plasmodesma"/>
    <property type="evidence" value="ECO:0007669"/>
    <property type="project" value="TreeGrafter"/>
</dbReference>
<organism evidence="4 5">
    <name type="scientific">Sesamum alatum</name>
    <dbReference type="NCBI Taxonomy" id="300844"/>
    <lineage>
        <taxon>Eukaryota</taxon>
        <taxon>Viridiplantae</taxon>
        <taxon>Streptophyta</taxon>
        <taxon>Embryophyta</taxon>
        <taxon>Tracheophyta</taxon>
        <taxon>Spermatophyta</taxon>
        <taxon>Magnoliopsida</taxon>
        <taxon>eudicotyledons</taxon>
        <taxon>Gunneridae</taxon>
        <taxon>Pentapetalae</taxon>
        <taxon>asterids</taxon>
        <taxon>lamiids</taxon>
        <taxon>Lamiales</taxon>
        <taxon>Pedaliaceae</taxon>
        <taxon>Sesamum</taxon>
    </lineage>
</organism>
<comment type="caution">
    <text evidence="4">The sequence shown here is derived from an EMBL/GenBank/DDBJ whole genome shotgun (WGS) entry which is preliminary data.</text>
</comment>
<proteinExistence type="predicted"/>
<dbReference type="GO" id="GO:0098542">
    <property type="term" value="P:defense response to other organism"/>
    <property type="evidence" value="ECO:0007669"/>
    <property type="project" value="InterPro"/>
</dbReference>
<reference evidence="4" key="2">
    <citation type="journal article" date="2024" name="Plant">
        <title>Genomic evolution and insights into agronomic trait innovations of Sesamum species.</title>
        <authorList>
            <person name="Miao H."/>
            <person name="Wang L."/>
            <person name="Qu L."/>
            <person name="Liu H."/>
            <person name="Sun Y."/>
            <person name="Le M."/>
            <person name="Wang Q."/>
            <person name="Wei S."/>
            <person name="Zheng Y."/>
            <person name="Lin W."/>
            <person name="Duan Y."/>
            <person name="Cao H."/>
            <person name="Xiong S."/>
            <person name="Wang X."/>
            <person name="Wei L."/>
            <person name="Li C."/>
            <person name="Ma Q."/>
            <person name="Ju M."/>
            <person name="Zhao R."/>
            <person name="Li G."/>
            <person name="Mu C."/>
            <person name="Tian Q."/>
            <person name="Mei H."/>
            <person name="Zhang T."/>
            <person name="Gao T."/>
            <person name="Zhang H."/>
        </authorList>
    </citation>
    <scope>NUCLEOTIDE SEQUENCE</scope>
    <source>
        <strain evidence="4">3651</strain>
    </source>
</reference>
<keyword evidence="2 3" id="KW-0472">Membrane</keyword>
<evidence type="ECO:0000256" key="2">
    <source>
        <dbReference type="ARBA" id="ARBA00023136"/>
    </source>
</evidence>
<dbReference type="GO" id="GO:0005886">
    <property type="term" value="C:plasma membrane"/>
    <property type="evidence" value="ECO:0007669"/>
    <property type="project" value="TreeGrafter"/>
</dbReference>
<dbReference type="PANTHER" id="PTHR31415:SF52">
    <property type="entry name" value="LATE EMBRYOGENESIS ABUNDANT (LEA) HYDROXYPROLINE-RICH GLYCOPROTEIN FAMILY-RELATED"/>
    <property type="match status" value="1"/>
</dbReference>
<feature type="transmembrane region" description="Helical" evidence="3">
    <location>
        <begin position="7"/>
        <end position="29"/>
    </location>
</feature>
<evidence type="ECO:0000313" key="5">
    <source>
        <dbReference type="Proteomes" id="UP001293254"/>
    </source>
</evidence>
<name>A0AAE1Z0Q0_9LAMI</name>